<dbReference type="EMBL" id="CP020925">
    <property type="protein sequence ID" value="ATP17058.1"/>
    <property type="molecule type" value="Genomic_DNA"/>
</dbReference>
<gene>
    <name evidence="2" type="ORF">BV87_00710</name>
    <name evidence="3" type="ORF">GS397_24875</name>
</gene>
<sequence length="87" mass="9576">MAFLVAISLFSIGYGVYAMICSGRIAEQNAAFIASGEETYFEQRRSWQAYGTTPPDDMAAVRKRGRREIIIGAIGLIVAALFTYFAN</sequence>
<evidence type="ECO:0000313" key="4">
    <source>
        <dbReference type="Proteomes" id="UP000037029"/>
    </source>
</evidence>
<name>A0A0J9FXI8_SPHYA</name>
<dbReference type="AlphaFoldDB" id="A0A0J9FXI8"/>
<evidence type="ECO:0000313" key="5">
    <source>
        <dbReference type="Proteomes" id="UP000464086"/>
    </source>
</evidence>
<organism evidence="2 4">
    <name type="scientific">Sphingobium yanoikuyae</name>
    <name type="common">Sphingomonas yanoikuyae</name>
    <dbReference type="NCBI Taxonomy" id="13690"/>
    <lineage>
        <taxon>Bacteria</taxon>
        <taxon>Pseudomonadati</taxon>
        <taxon>Pseudomonadota</taxon>
        <taxon>Alphaproteobacteria</taxon>
        <taxon>Sphingomonadales</taxon>
        <taxon>Sphingomonadaceae</taxon>
        <taxon>Sphingobium</taxon>
    </lineage>
</organism>
<accession>A0A0J9FXI8</accession>
<evidence type="ECO:0000256" key="1">
    <source>
        <dbReference type="SAM" id="Phobius"/>
    </source>
</evidence>
<keyword evidence="1" id="KW-1133">Transmembrane helix</keyword>
<proteinExistence type="predicted"/>
<dbReference type="RefSeq" id="WP_048936267.1">
    <property type="nucleotide sequence ID" value="NZ_CP020925.1"/>
</dbReference>
<protein>
    <submittedName>
        <fullName evidence="2">Uncharacterized protein</fullName>
    </submittedName>
</protein>
<evidence type="ECO:0000313" key="2">
    <source>
        <dbReference type="EMBL" id="ATP17058.1"/>
    </source>
</evidence>
<reference evidence="3 5" key="2">
    <citation type="submission" date="2019-12" db="EMBL/GenBank/DDBJ databases">
        <title>Functional and genomic insights into the Sphingobium yanoikuyae YC-JY1, a bacterium efficiently degrading bisphenol A.</title>
        <authorList>
            <person name="Jia Y."/>
            <person name="Li X."/>
            <person name="Wang J."/>
            <person name="Eltoukhy A."/>
            <person name="Lamraoui I."/>
            <person name="Yan Y."/>
        </authorList>
    </citation>
    <scope>NUCLEOTIDE SEQUENCE [LARGE SCALE GENOMIC DNA]</scope>
    <source>
        <strain evidence="3 5">YC-JY1</strain>
    </source>
</reference>
<reference evidence="2 4" key="1">
    <citation type="submission" date="2017-04" db="EMBL/GenBank/DDBJ databases">
        <title>Characterization, genome and methylation analysis of a phthalic acid esters degrading strain Sphingobium yanoikuyae SHJ.</title>
        <authorList>
            <person name="Feng L."/>
        </authorList>
    </citation>
    <scope>NUCLEOTIDE SEQUENCE [LARGE SCALE GENOMIC DNA]</scope>
    <source>
        <strain evidence="2 4">SHJ</strain>
    </source>
</reference>
<keyword evidence="1" id="KW-0472">Membrane</keyword>
<dbReference type="Proteomes" id="UP000037029">
    <property type="component" value="Chromosome"/>
</dbReference>
<dbReference type="EMBL" id="CP047218">
    <property type="protein sequence ID" value="QHD69938.1"/>
    <property type="molecule type" value="Genomic_DNA"/>
</dbReference>
<feature type="transmembrane region" description="Helical" evidence="1">
    <location>
        <begin position="69"/>
        <end position="86"/>
    </location>
</feature>
<evidence type="ECO:0000313" key="3">
    <source>
        <dbReference type="EMBL" id="QHD69938.1"/>
    </source>
</evidence>
<keyword evidence="1" id="KW-0812">Transmembrane</keyword>
<dbReference type="Proteomes" id="UP000464086">
    <property type="component" value="Chromosome"/>
</dbReference>